<evidence type="ECO:0000313" key="3">
    <source>
        <dbReference type="Proteomes" id="UP001642484"/>
    </source>
</evidence>
<dbReference type="EMBL" id="CAXAMN010011814">
    <property type="protein sequence ID" value="CAK9036316.1"/>
    <property type="molecule type" value="Genomic_DNA"/>
</dbReference>
<dbReference type="PANTHER" id="PTHR34988">
    <property type="entry name" value="PROTEIN, PUTATIVE-RELATED"/>
    <property type="match status" value="1"/>
</dbReference>
<gene>
    <name evidence="2" type="ORF">CCMP2556_LOCUS20239</name>
</gene>
<dbReference type="Proteomes" id="UP001642484">
    <property type="component" value="Unassembled WGS sequence"/>
</dbReference>
<accession>A0ABP0LAZ2</accession>
<dbReference type="PROSITE" id="PS51742">
    <property type="entry name" value="PPC"/>
    <property type="match status" value="1"/>
</dbReference>
<proteinExistence type="predicted"/>
<dbReference type="Gene3D" id="3.30.1330.80">
    <property type="entry name" value="Hypothetical protein, similar to alpha- acetolactate decarboxylase, domain 2"/>
    <property type="match status" value="1"/>
</dbReference>
<evidence type="ECO:0000313" key="2">
    <source>
        <dbReference type="EMBL" id="CAK9036316.1"/>
    </source>
</evidence>
<evidence type="ECO:0000259" key="1">
    <source>
        <dbReference type="PROSITE" id="PS51742"/>
    </source>
</evidence>
<dbReference type="CDD" id="cd11378">
    <property type="entry name" value="DUF296"/>
    <property type="match status" value="1"/>
</dbReference>
<dbReference type="InterPro" id="IPR005175">
    <property type="entry name" value="PPC_dom"/>
</dbReference>
<dbReference type="PANTHER" id="PTHR34988:SF1">
    <property type="entry name" value="DNA-BINDING PROTEIN"/>
    <property type="match status" value="1"/>
</dbReference>
<protein>
    <recommendedName>
        <fullName evidence="1">PPC domain-containing protein</fullName>
    </recommendedName>
</protein>
<feature type="domain" description="PPC" evidence="1">
    <location>
        <begin position="1"/>
        <end position="125"/>
    </location>
</feature>
<dbReference type="SUPFAM" id="SSF117856">
    <property type="entry name" value="AF0104/ALDC/Ptd012-like"/>
    <property type="match status" value="1"/>
</dbReference>
<sequence length="153" mass="16840">MFHWHLETLMAYAHQQKLQAASIVSCVGSLRKASLRLADATHDARDKELHFDEKLEITSLVGTLGLEGGHLHMSVANKEGCVFGGHVLPGCQIFTTAEIILVHLQDLTFSRRHDPATGFGELVVQRNWPRVGHGVVSGLLLSVLAYLILRKPS</sequence>
<keyword evidence="3" id="KW-1185">Reference proteome</keyword>
<reference evidence="2 3" key="1">
    <citation type="submission" date="2024-02" db="EMBL/GenBank/DDBJ databases">
        <authorList>
            <person name="Chen Y."/>
            <person name="Shah S."/>
            <person name="Dougan E. K."/>
            <person name="Thang M."/>
            <person name="Chan C."/>
        </authorList>
    </citation>
    <scope>NUCLEOTIDE SEQUENCE [LARGE SCALE GENOMIC DNA]</scope>
</reference>
<name>A0ABP0LAZ2_9DINO</name>
<organism evidence="2 3">
    <name type="scientific">Durusdinium trenchii</name>
    <dbReference type="NCBI Taxonomy" id="1381693"/>
    <lineage>
        <taxon>Eukaryota</taxon>
        <taxon>Sar</taxon>
        <taxon>Alveolata</taxon>
        <taxon>Dinophyceae</taxon>
        <taxon>Suessiales</taxon>
        <taxon>Symbiodiniaceae</taxon>
        <taxon>Durusdinium</taxon>
    </lineage>
</organism>
<dbReference type="Pfam" id="PF03479">
    <property type="entry name" value="PCC"/>
    <property type="match status" value="1"/>
</dbReference>
<comment type="caution">
    <text evidence="2">The sequence shown here is derived from an EMBL/GenBank/DDBJ whole genome shotgun (WGS) entry which is preliminary data.</text>
</comment>